<dbReference type="InterPro" id="IPR027417">
    <property type="entry name" value="P-loop_NTPase"/>
</dbReference>
<comment type="caution">
    <text evidence="5">The sequence shown here is derived from an EMBL/GenBank/DDBJ whole genome shotgun (WGS) entry which is preliminary data.</text>
</comment>
<evidence type="ECO:0000256" key="2">
    <source>
        <dbReference type="ARBA" id="ARBA00022741"/>
    </source>
</evidence>
<dbReference type="Pfam" id="PF00005">
    <property type="entry name" value="ABC_tran"/>
    <property type="match status" value="1"/>
</dbReference>
<feature type="domain" description="ABC transporter" evidence="4">
    <location>
        <begin position="6"/>
        <end position="230"/>
    </location>
</feature>
<name>A0A417YEN4_9BACI</name>
<dbReference type="CDD" id="cd03230">
    <property type="entry name" value="ABC_DR_subfamily_A"/>
    <property type="match status" value="1"/>
</dbReference>
<dbReference type="SMART" id="SM00382">
    <property type="entry name" value="AAA"/>
    <property type="match status" value="1"/>
</dbReference>
<dbReference type="InterPro" id="IPR017871">
    <property type="entry name" value="ABC_transporter-like_CS"/>
</dbReference>
<dbReference type="GO" id="GO:0005524">
    <property type="term" value="F:ATP binding"/>
    <property type="evidence" value="ECO:0007669"/>
    <property type="project" value="UniProtKB-KW"/>
</dbReference>
<evidence type="ECO:0000313" key="5">
    <source>
        <dbReference type="EMBL" id="RHW31089.1"/>
    </source>
</evidence>
<dbReference type="PANTHER" id="PTHR42711">
    <property type="entry name" value="ABC TRANSPORTER ATP-BINDING PROTEIN"/>
    <property type="match status" value="1"/>
</dbReference>
<dbReference type="PROSITE" id="PS50893">
    <property type="entry name" value="ABC_TRANSPORTER_2"/>
    <property type="match status" value="1"/>
</dbReference>
<gene>
    <name evidence="5" type="ORF">D1B32_15070</name>
</gene>
<dbReference type="OrthoDB" id="9804819at2"/>
<dbReference type="PANTHER" id="PTHR42711:SF17">
    <property type="entry name" value="ABC TRANSPORTER ATP-BINDING PROTEIN"/>
    <property type="match status" value="1"/>
</dbReference>
<dbReference type="Gene3D" id="3.40.50.300">
    <property type="entry name" value="P-loop containing nucleotide triphosphate hydrolases"/>
    <property type="match status" value="1"/>
</dbReference>
<dbReference type="EMBL" id="QWEH01000010">
    <property type="protein sequence ID" value="RHW31089.1"/>
    <property type="molecule type" value="Genomic_DNA"/>
</dbReference>
<dbReference type="GO" id="GO:0016887">
    <property type="term" value="F:ATP hydrolysis activity"/>
    <property type="evidence" value="ECO:0007669"/>
    <property type="project" value="InterPro"/>
</dbReference>
<dbReference type="AlphaFoldDB" id="A0A417YEN4"/>
<accession>A0A417YEN4</accession>
<dbReference type="InterPro" id="IPR003593">
    <property type="entry name" value="AAA+_ATPase"/>
</dbReference>
<evidence type="ECO:0000259" key="4">
    <source>
        <dbReference type="PROSITE" id="PS50893"/>
    </source>
</evidence>
<reference evidence="5 6" key="1">
    <citation type="journal article" date="2007" name="Int. J. Syst. Evol. Microbiol.">
        <title>Oceanobacillus profundus sp. nov., isolated from a deep-sea sediment core.</title>
        <authorList>
            <person name="Kim Y.G."/>
            <person name="Choi D.H."/>
            <person name="Hyun S."/>
            <person name="Cho B.C."/>
        </authorList>
    </citation>
    <scope>NUCLEOTIDE SEQUENCE [LARGE SCALE GENOMIC DNA]</scope>
    <source>
        <strain evidence="5 6">DSM 18246</strain>
    </source>
</reference>
<keyword evidence="1" id="KW-0813">Transport</keyword>
<dbReference type="RefSeq" id="WP_095311634.1">
    <property type="nucleotide sequence ID" value="NZ_JAMAWL010000008.1"/>
</dbReference>
<organism evidence="5 6">
    <name type="scientific">Oceanobacillus profundus</name>
    <dbReference type="NCBI Taxonomy" id="372463"/>
    <lineage>
        <taxon>Bacteria</taxon>
        <taxon>Bacillati</taxon>
        <taxon>Bacillota</taxon>
        <taxon>Bacilli</taxon>
        <taxon>Bacillales</taxon>
        <taxon>Bacillaceae</taxon>
        <taxon>Oceanobacillus</taxon>
    </lineage>
</organism>
<proteinExistence type="predicted"/>
<sequence>MTNPVVEVQHVTRNFGKTTAVNNVSFSIEKGSTVAILGPNGAGKTTMVSMMLGLIEPSAGHIQLFRHHPKHISVREKIGAMLQDVSVVDKLKVHEVIALFRSYYPSPLSMEELIALTGLEKNDLNKWADKLSGGQKRRVGFALALTGNPDLVFFDEPTVGLDITARRLFWEKVNALKEKGKTIIFTTHYLQEADDVAERIILFNRGEIIADGHPNAIKQQLAIRNVSFQTNDAKRAIQQLQTLPIVSKCYQKDDRIYAVTEETDTVLASLFKFDLHAKDIAIEQGRLEEVFEHLTKPNGEAEINEQHNDAM</sequence>
<protein>
    <submittedName>
        <fullName evidence="5">ABC transporter ATP-binding protein</fullName>
    </submittedName>
</protein>
<dbReference type="InterPro" id="IPR050763">
    <property type="entry name" value="ABC_transporter_ATP-binding"/>
</dbReference>
<dbReference type="FunFam" id="3.40.50.300:FF:001548">
    <property type="entry name" value="ABC efflux transporter ATP-binding protein"/>
    <property type="match status" value="1"/>
</dbReference>
<keyword evidence="6" id="KW-1185">Reference proteome</keyword>
<evidence type="ECO:0000256" key="3">
    <source>
        <dbReference type="ARBA" id="ARBA00022840"/>
    </source>
</evidence>
<dbReference type="Proteomes" id="UP000285456">
    <property type="component" value="Unassembled WGS sequence"/>
</dbReference>
<keyword evidence="2" id="KW-0547">Nucleotide-binding</keyword>
<dbReference type="InterPro" id="IPR003439">
    <property type="entry name" value="ABC_transporter-like_ATP-bd"/>
</dbReference>
<evidence type="ECO:0000256" key="1">
    <source>
        <dbReference type="ARBA" id="ARBA00022448"/>
    </source>
</evidence>
<evidence type="ECO:0000313" key="6">
    <source>
        <dbReference type="Proteomes" id="UP000285456"/>
    </source>
</evidence>
<keyword evidence="3 5" id="KW-0067">ATP-binding</keyword>
<dbReference type="PROSITE" id="PS00211">
    <property type="entry name" value="ABC_TRANSPORTER_1"/>
    <property type="match status" value="1"/>
</dbReference>
<dbReference type="SUPFAM" id="SSF52540">
    <property type="entry name" value="P-loop containing nucleoside triphosphate hydrolases"/>
    <property type="match status" value="1"/>
</dbReference>